<keyword evidence="5" id="KW-1185">Reference proteome</keyword>
<dbReference type="CDD" id="cd07389">
    <property type="entry name" value="MPP_PhoD"/>
    <property type="match status" value="1"/>
</dbReference>
<keyword evidence="4" id="KW-0378">Hydrolase</keyword>
<dbReference type="EMBL" id="CP000750">
    <property type="protein sequence ID" value="ABS01629.1"/>
    <property type="molecule type" value="Genomic_DNA"/>
</dbReference>
<evidence type="ECO:0000259" key="3">
    <source>
        <dbReference type="Pfam" id="PF16655"/>
    </source>
</evidence>
<dbReference type="RefSeq" id="WP_012085550.1">
    <property type="nucleotide sequence ID" value="NC_009664.2"/>
</dbReference>
<keyword evidence="1" id="KW-0732">Signal</keyword>
<dbReference type="Pfam" id="PF16655">
    <property type="entry name" value="PhoD_N"/>
    <property type="match status" value="1"/>
</dbReference>
<feature type="domain" description="PhoD-like phosphatase metallophosphatase" evidence="2">
    <location>
        <begin position="158"/>
        <end position="492"/>
    </location>
</feature>
<dbReference type="InterPro" id="IPR018946">
    <property type="entry name" value="PhoD-like_MPP"/>
</dbReference>
<dbReference type="NCBIfam" id="TIGR01409">
    <property type="entry name" value="TAT_signal_seq"/>
    <property type="match status" value="1"/>
</dbReference>
<proteinExistence type="predicted"/>
<evidence type="ECO:0000256" key="1">
    <source>
        <dbReference type="SAM" id="SignalP"/>
    </source>
</evidence>
<dbReference type="eggNOG" id="COG3540">
    <property type="taxonomic scope" value="Bacteria"/>
</dbReference>
<dbReference type="Gene3D" id="3.60.21.70">
    <property type="entry name" value="PhoD-like phosphatase"/>
    <property type="match status" value="1"/>
</dbReference>
<dbReference type="InterPro" id="IPR019546">
    <property type="entry name" value="TAT_signal_bac_arc"/>
</dbReference>
<dbReference type="STRING" id="266940.Krad_0138"/>
<dbReference type="InterPro" id="IPR038607">
    <property type="entry name" value="PhoD-like_sf"/>
</dbReference>
<dbReference type="Proteomes" id="UP000001116">
    <property type="component" value="Chromosome"/>
</dbReference>
<dbReference type="GO" id="GO:0004035">
    <property type="term" value="F:alkaline phosphatase activity"/>
    <property type="evidence" value="ECO:0007669"/>
    <property type="project" value="UniProtKB-EC"/>
</dbReference>
<dbReference type="HOGENOM" id="CLU_015982_2_1_11"/>
<dbReference type="InterPro" id="IPR006311">
    <property type="entry name" value="TAT_signal"/>
</dbReference>
<reference evidence="5" key="1">
    <citation type="journal article" date="2008" name="PLoS ONE">
        <title>Survival in nuclear waste, extreme resistance, and potential applications gleaned from the genome sequence of Kineococcus radiotolerans SRS30216.</title>
        <authorList>
            <person name="Bagwell C.E."/>
            <person name="Bhat S."/>
            <person name="Hawkins G.M."/>
            <person name="Smith B.W."/>
            <person name="Biswas T."/>
            <person name="Hoover T.R."/>
            <person name="Saunders E."/>
            <person name="Han C.S."/>
            <person name="Tsodikov O.V."/>
            <person name="Shimkets L.J."/>
        </authorList>
    </citation>
    <scope>NUCLEOTIDE SEQUENCE [LARGE SCALE GENOMIC DNA]</scope>
    <source>
        <strain evidence="5">ATCC BAA-149 / DSM 14245 / SRS30216</strain>
    </source>
</reference>
<dbReference type="PROSITE" id="PS51318">
    <property type="entry name" value="TAT"/>
    <property type="match status" value="1"/>
</dbReference>
<dbReference type="KEGG" id="kra:Krad_0138"/>
<gene>
    <name evidence="4" type="ordered locus">Krad_0138</name>
</gene>
<dbReference type="Pfam" id="PF09423">
    <property type="entry name" value="PhoD"/>
    <property type="match status" value="1"/>
</dbReference>
<feature type="domain" description="Phospholipase D N-terminal" evidence="3">
    <location>
        <begin position="49"/>
        <end position="145"/>
    </location>
</feature>
<dbReference type="EC" id="3.1.3.1" evidence="4"/>
<dbReference type="InterPro" id="IPR032093">
    <property type="entry name" value="PhoD_N"/>
</dbReference>
<evidence type="ECO:0000313" key="5">
    <source>
        <dbReference type="Proteomes" id="UP000001116"/>
    </source>
</evidence>
<sequence length="523" mass="58416">MTPPTTSTDRRRFLAATGAVAGLAAATSLGVSPASASSAVRRGDDPFTLGIASGDPAPDGFVLWTRLAPDPFSADGGMGSAAVRVEWRVCEDEAMRREVARGRELATPELAHSVHVEVHGLRPDREYFYQFRYQRGTSPVGRTRTLPLPWRCPPSMSFAFVSCQDHASGYYPSFADIAAQDLDLVVHLGDYVYEGDVDARGGYRDAPVPEPARAAPRTLEQWRYRYALYKSDPQLRAAHARHPFVVTWDDHEVVNDYAGTAAAGQPDLSDLRAAAYQAYYEHQPLRRRSIPTPRGGLRLHRGFEYGTLAAFNVLDGRQYRDVPAGSWGEGPEVVDPGATMLGHRQERWLDRRLRTSRSRWNVLGNNVMVSRLDHDGPTGDVVWHDAWDGYPAARERLTRSILDARVRNPVFITGDWHSTFVNDVHTDFDRPDSPVFATEFVGTSISSNGDREVYGPYYGPMIGYNPHIRFFDGDRRGYVRCTLTAREWRTELRMTPTVSTPDAPTETWRTFVVEDGVPGAQEV</sequence>
<dbReference type="InterPro" id="IPR029052">
    <property type="entry name" value="Metallo-depent_PP-like"/>
</dbReference>
<dbReference type="PANTHER" id="PTHR43606">
    <property type="entry name" value="PHOSPHATASE, PUTATIVE (AFU_ORTHOLOGUE AFUA_6G08710)-RELATED"/>
    <property type="match status" value="1"/>
</dbReference>
<accession>A6W490</accession>
<dbReference type="OrthoDB" id="327733at2"/>
<evidence type="ECO:0000259" key="2">
    <source>
        <dbReference type="Pfam" id="PF09423"/>
    </source>
</evidence>
<feature type="signal peptide" evidence="1">
    <location>
        <begin position="1"/>
        <end position="36"/>
    </location>
</feature>
<dbReference type="InterPro" id="IPR052900">
    <property type="entry name" value="Phospholipid_Metab_Enz"/>
</dbReference>
<name>A6W490_KINRD</name>
<dbReference type="SUPFAM" id="SSF56300">
    <property type="entry name" value="Metallo-dependent phosphatases"/>
    <property type="match status" value="1"/>
</dbReference>
<protein>
    <submittedName>
        <fullName evidence="4">Alkaline phosphatase</fullName>
        <ecNumber evidence="4">3.1.3.1</ecNumber>
    </submittedName>
</protein>
<dbReference type="Gene3D" id="2.60.40.380">
    <property type="entry name" value="Purple acid phosphatase-like, N-terminal"/>
    <property type="match status" value="1"/>
</dbReference>
<dbReference type="AlphaFoldDB" id="A6W490"/>
<feature type="chain" id="PRO_5002701791" evidence="1">
    <location>
        <begin position="37"/>
        <end position="523"/>
    </location>
</feature>
<dbReference type="PANTHER" id="PTHR43606:SF2">
    <property type="entry name" value="ALKALINE PHOSPHATASE FAMILY PROTEIN (AFU_ORTHOLOGUE AFUA_5G03860)"/>
    <property type="match status" value="1"/>
</dbReference>
<evidence type="ECO:0000313" key="4">
    <source>
        <dbReference type="EMBL" id="ABS01629.1"/>
    </source>
</evidence>
<organism evidence="4 5">
    <name type="scientific">Kineococcus radiotolerans (strain ATCC BAA-149 / DSM 14245 / SRS30216)</name>
    <dbReference type="NCBI Taxonomy" id="266940"/>
    <lineage>
        <taxon>Bacteria</taxon>
        <taxon>Bacillati</taxon>
        <taxon>Actinomycetota</taxon>
        <taxon>Actinomycetes</taxon>
        <taxon>Kineosporiales</taxon>
        <taxon>Kineosporiaceae</taxon>
        <taxon>Kineococcus</taxon>
    </lineage>
</organism>